<keyword evidence="3" id="KW-1185">Reference proteome</keyword>
<dbReference type="SUPFAM" id="SSF51126">
    <property type="entry name" value="Pectin lyase-like"/>
    <property type="match status" value="1"/>
</dbReference>
<evidence type="ECO:0000313" key="2">
    <source>
        <dbReference type="EMBL" id="CAD6240366.1"/>
    </source>
</evidence>
<dbReference type="InterPro" id="IPR012334">
    <property type="entry name" value="Pectin_lyas_fold"/>
</dbReference>
<gene>
    <name evidence="2" type="ORF">NCGR_LOCUS26991</name>
</gene>
<evidence type="ECO:0000256" key="1">
    <source>
        <dbReference type="SAM" id="SignalP"/>
    </source>
</evidence>
<organism evidence="2 3">
    <name type="scientific">Miscanthus lutarioriparius</name>
    <dbReference type="NCBI Taxonomy" id="422564"/>
    <lineage>
        <taxon>Eukaryota</taxon>
        <taxon>Viridiplantae</taxon>
        <taxon>Streptophyta</taxon>
        <taxon>Embryophyta</taxon>
        <taxon>Tracheophyta</taxon>
        <taxon>Spermatophyta</taxon>
        <taxon>Magnoliopsida</taxon>
        <taxon>Liliopsida</taxon>
        <taxon>Poales</taxon>
        <taxon>Poaceae</taxon>
        <taxon>PACMAD clade</taxon>
        <taxon>Panicoideae</taxon>
        <taxon>Andropogonodae</taxon>
        <taxon>Andropogoneae</taxon>
        <taxon>Saccharinae</taxon>
        <taxon>Miscanthus</taxon>
    </lineage>
</organism>
<dbReference type="OrthoDB" id="1749345at2759"/>
<protein>
    <submittedName>
        <fullName evidence="2">Uncharacterized protein</fullName>
    </submittedName>
</protein>
<dbReference type="Proteomes" id="UP000604825">
    <property type="component" value="Unassembled WGS sequence"/>
</dbReference>
<name>A0A811PHX5_9POAL</name>
<sequence length="178" mass="18389">MAVRLPLALAAMAAALLLLLCCGGGAEARVLLTLDDFGAVGDGIANDTQALLDAWTAACTSLEEAVLAVPVGKAYRIWPMQLSGPCKKKLKLLSGLRGGGGGCRSGLGRRGSSQRRFGGGDGHGGGEIAGVGVGVREKCRLPGAHWPGLRSPVLFLWALGCVVKGTTEMLWYMRALDS</sequence>
<dbReference type="InterPro" id="IPR011050">
    <property type="entry name" value="Pectin_lyase_fold/virulence"/>
</dbReference>
<proteinExistence type="predicted"/>
<feature type="chain" id="PRO_5032810240" evidence="1">
    <location>
        <begin position="29"/>
        <end position="178"/>
    </location>
</feature>
<feature type="signal peptide" evidence="1">
    <location>
        <begin position="1"/>
        <end position="28"/>
    </location>
</feature>
<evidence type="ECO:0000313" key="3">
    <source>
        <dbReference type="Proteomes" id="UP000604825"/>
    </source>
</evidence>
<dbReference type="AlphaFoldDB" id="A0A811PHX5"/>
<dbReference type="EMBL" id="CAJGYO010000006">
    <property type="protein sequence ID" value="CAD6240366.1"/>
    <property type="molecule type" value="Genomic_DNA"/>
</dbReference>
<keyword evidence="1" id="KW-0732">Signal</keyword>
<dbReference type="Gene3D" id="2.160.20.10">
    <property type="entry name" value="Single-stranded right-handed beta-helix, Pectin lyase-like"/>
    <property type="match status" value="1"/>
</dbReference>
<reference evidence="2" key="1">
    <citation type="submission" date="2020-10" db="EMBL/GenBank/DDBJ databases">
        <authorList>
            <person name="Han B."/>
            <person name="Lu T."/>
            <person name="Zhao Q."/>
            <person name="Huang X."/>
            <person name="Zhao Y."/>
        </authorList>
    </citation>
    <scope>NUCLEOTIDE SEQUENCE</scope>
</reference>
<comment type="caution">
    <text evidence="2">The sequence shown here is derived from an EMBL/GenBank/DDBJ whole genome shotgun (WGS) entry which is preliminary data.</text>
</comment>
<accession>A0A811PHX5</accession>